<evidence type="ECO:0000256" key="6">
    <source>
        <dbReference type="SAM" id="MobiDB-lite"/>
    </source>
</evidence>
<feature type="transmembrane region" description="Helical" evidence="7">
    <location>
        <begin position="374"/>
        <end position="391"/>
    </location>
</feature>
<feature type="transmembrane region" description="Helical" evidence="7">
    <location>
        <begin position="346"/>
        <end position="367"/>
    </location>
</feature>
<dbReference type="AlphaFoldDB" id="A0A8J2ZM36"/>
<dbReference type="EMBL" id="BMJV01000007">
    <property type="protein sequence ID" value="GGG81915.1"/>
    <property type="molecule type" value="Genomic_DNA"/>
</dbReference>
<comment type="subcellular location">
    <subcellularLocation>
        <location evidence="1">Membrane</location>
        <topology evidence="1">Multi-pass membrane protein</topology>
    </subcellularLocation>
</comment>
<accession>A0A8J2ZM36</accession>
<evidence type="ECO:0000313" key="8">
    <source>
        <dbReference type="EMBL" id="GGG81915.1"/>
    </source>
</evidence>
<organism evidence="8 9">
    <name type="scientific">Salipiger pallidus</name>
    <dbReference type="NCBI Taxonomy" id="1775170"/>
    <lineage>
        <taxon>Bacteria</taxon>
        <taxon>Pseudomonadati</taxon>
        <taxon>Pseudomonadota</taxon>
        <taxon>Alphaproteobacteria</taxon>
        <taxon>Rhodobacterales</taxon>
        <taxon>Roseobacteraceae</taxon>
        <taxon>Salipiger</taxon>
    </lineage>
</organism>
<keyword evidence="3 7" id="KW-0812">Transmembrane</keyword>
<evidence type="ECO:0000256" key="2">
    <source>
        <dbReference type="ARBA" id="ARBA00022448"/>
    </source>
</evidence>
<feature type="transmembrane region" description="Helical" evidence="7">
    <location>
        <begin position="179"/>
        <end position="198"/>
    </location>
</feature>
<evidence type="ECO:0000256" key="1">
    <source>
        <dbReference type="ARBA" id="ARBA00004141"/>
    </source>
</evidence>
<feature type="transmembrane region" description="Helical" evidence="7">
    <location>
        <begin position="275"/>
        <end position="295"/>
    </location>
</feature>
<dbReference type="PANTHER" id="PTHR42718">
    <property type="entry name" value="MAJOR FACILITATOR SUPERFAMILY MULTIDRUG TRANSPORTER MFSC"/>
    <property type="match status" value="1"/>
</dbReference>
<name>A0A8J2ZM36_9RHOB</name>
<dbReference type="SUPFAM" id="SSF103473">
    <property type="entry name" value="MFS general substrate transporter"/>
    <property type="match status" value="1"/>
</dbReference>
<feature type="transmembrane region" description="Helical" evidence="7">
    <location>
        <begin position="411"/>
        <end position="431"/>
    </location>
</feature>
<evidence type="ECO:0000256" key="5">
    <source>
        <dbReference type="ARBA" id="ARBA00023136"/>
    </source>
</evidence>
<gene>
    <name evidence="8" type="ORF">GCM10011415_34450</name>
</gene>
<reference evidence="8" key="2">
    <citation type="submission" date="2020-09" db="EMBL/GenBank/DDBJ databases">
        <authorList>
            <person name="Sun Q."/>
            <person name="Zhou Y."/>
        </authorList>
    </citation>
    <scope>NUCLEOTIDE SEQUENCE</scope>
    <source>
        <strain evidence="8">CGMCC 1.15762</strain>
    </source>
</reference>
<dbReference type="GO" id="GO:0016020">
    <property type="term" value="C:membrane"/>
    <property type="evidence" value="ECO:0007669"/>
    <property type="project" value="UniProtKB-SubCell"/>
</dbReference>
<reference evidence="8" key="1">
    <citation type="journal article" date="2014" name="Int. J. Syst. Evol. Microbiol.">
        <title>Complete genome sequence of Corynebacterium casei LMG S-19264T (=DSM 44701T), isolated from a smear-ripened cheese.</title>
        <authorList>
            <consortium name="US DOE Joint Genome Institute (JGI-PGF)"/>
            <person name="Walter F."/>
            <person name="Albersmeier A."/>
            <person name="Kalinowski J."/>
            <person name="Ruckert C."/>
        </authorList>
    </citation>
    <scope>NUCLEOTIDE SEQUENCE</scope>
    <source>
        <strain evidence="8">CGMCC 1.15762</strain>
    </source>
</reference>
<evidence type="ECO:0000256" key="7">
    <source>
        <dbReference type="SAM" id="Phobius"/>
    </source>
</evidence>
<dbReference type="RefSeq" id="WP_229673313.1">
    <property type="nucleotide sequence ID" value="NZ_BMJV01000007.1"/>
</dbReference>
<dbReference type="Gene3D" id="1.20.1250.20">
    <property type="entry name" value="MFS general substrate transporter like domains"/>
    <property type="match status" value="1"/>
</dbReference>
<protein>
    <submittedName>
        <fullName evidence="8">MFS transporter</fullName>
    </submittedName>
</protein>
<feature type="compositionally biased region" description="Pro residues" evidence="6">
    <location>
        <begin position="34"/>
        <end position="47"/>
    </location>
</feature>
<keyword evidence="2" id="KW-0813">Transport</keyword>
<feature type="transmembrane region" description="Helical" evidence="7">
    <location>
        <begin position="122"/>
        <end position="140"/>
    </location>
</feature>
<keyword evidence="4 7" id="KW-1133">Transmembrane helix</keyword>
<proteinExistence type="predicted"/>
<keyword evidence="9" id="KW-1185">Reference proteome</keyword>
<dbReference type="InterPro" id="IPR036259">
    <property type="entry name" value="MFS_trans_sf"/>
</dbReference>
<comment type="caution">
    <text evidence="8">The sequence shown here is derived from an EMBL/GenBank/DDBJ whole genome shotgun (WGS) entry which is preliminary data.</text>
</comment>
<feature type="transmembrane region" description="Helical" evidence="7">
    <location>
        <begin position="210"/>
        <end position="231"/>
    </location>
</feature>
<feature type="region of interest" description="Disordered" evidence="6">
    <location>
        <begin position="1"/>
        <end position="47"/>
    </location>
</feature>
<feature type="transmembrane region" description="Helical" evidence="7">
    <location>
        <begin position="438"/>
        <end position="460"/>
    </location>
</feature>
<feature type="transmembrane region" description="Helical" evidence="7">
    <location>
        <begin position="243"/>
        <end position="263"/>
    </location>
</feature>
<evidence type="ECO:0000256" key="4">
    <source>
        <dbReference type="ARBA" id="ARBA00022989"/>
    </source>
</evidence>
<feature type="transmembrane region" description="Helical" evidence="7">
    <location>
        <begin position="531"/>
        <end position="551"/>
    </location>
</feature>
<feature type="transmembrane region" description="Helical" evidence="7">
    <location>
        <begin position="307"/>
        <end position="326"/>
    </location>
</feature>
<dbReference type="Proteomes" id="UP000617145">
    <property type="component" value="Unassembled WGS sequence"/>
</dbReference>
<feature type="compositionally biased region" description="Polar residues" evidence="6">
    <location>
        <begin position="1"/>
        <end position="11"/>
    </location>
</feature>
<feature type="transmembrane region" description="Helical" evidence="7">
    <location>
        <begin position="146"/>
        <end position="167"/>
    </location>
</feature>
<evidence type="ECO:0000313" key="9">
    <source>
        <dbReference type="Proteomes" id="UP000617145"/>
    </source>
</evidence>
<keyword evidence="5 7" id="KW-0472">Membrane</keyword>
<feature type="compositionally biased region" description="Low complexity" evidence="6">
    <location>
        <begin position="20"/>
        <end position="33"/>
    </location>
</feature>
<dbReference type="PANTHER" id="PTHR42718:SF9">
    <property type="entry name" value="MAJOR FACILITATOR SUPERFAMILY MULTIDRUG TRANSPORTER MFSC"/>
    <property type="match status" value="1"/>
</dbReference>
<sequence>MSGTAHPSNARQEPDEEAPTEATADQQESAPEPASQPPARPEPHPPLPVHRAVPYMLAATLLAITQGLGQGFVSANIPAFAGDLGVTTTQSSWLMAVYMIPRAALPVMLIKMRTQFGLRRFAEVGIALYVVVTFAAVWMTDFRSALVVQALSGAAAAPLSTLAFLYMLEPLAPQWKMKLGLPLALLLLMSGPSLARVISPALIGDGGLTWVHLTALGLAMASLAAVYLLPLRPMPHAKVIEPLDFLSFGLLSFGFGGTIISFVEGPLHYWTSAPWIGVLLAASVAALAVVVVLELHRARPIIDIRWLASPAMMHLTATLFLFRLILSEQSTGAPRMFLALGYAPSQMTTLFAVIVAASLVGALACIGWMKPGRVPAYHLVALLFIMAGAWLDSQSSMLTGPEQMYVSQALIAFAGMLFMPPAMMTGLIAALSKGPQYLLSFVIVFISTQSLGGVLGSGLFSTFVTHRQAEHLQPLYAELTATDPQTAGAIAARMGQLAATVPDAAQRQAQAMAEIATSASRQATVMAYNDAYFLTFLIAAAAASALVLHLVRDWMAARLAPKAPSETVVSQ</sequence>
<evidence type="ECO:0000256" key="3">
    <source>
        <dbReference type="ARBA" id="ARBA00022692"/>
    </source>
</evidence>